<dbReference type="FunFam" id="3.80.10.10:FF:000383">
    <property type="entry name" value="Leucine-rich repeat receptor protein kinase EMS1"/>
    <property type="match status" value="1"/>
</dbReference>
<keyword evidence="3" id="KW-0433">Leucine-rich repeat</keyword>
<dbReference type="PANTHER" id="PTHR48065:SF15">
    <property type="entry name" value="LEUCINE-RICH REPEAT-CONTAINING N-TERMINAL PLANT-TYPE DOMAIN-CONTAINING PROTEIN"/>
    <property type="match status" value="1"/>
</dbReference>
<keyword evidence="4" id="KW-0732">Signal</keyword>
<dbReference type="GO" id="GO:0005886">
    <property type="term" value="C:plasma membrane"/>
    <property type="evidence" value="ECO:0007669"/>
    <property type="project" value="UniProtKB-SubCell"/>
</dbReference>
<dbReference type="InterPro" id="IPR003591">
    <property type="entry name" value="Leu-rich_rpt_typical-subtyp"/>
</dbReference>
<evidence type="ECO:0000256" key="6">
    <source>
        <dbReference type="ARBA" id="ARBA00023180"/>
    </source>
</evidence>
<evidence type="ECO:0000313" key="7">
    <source>
        <dbReference type="EnsemblPlants" id="EMT27439"/>
    </source>
</evidence>
<evidence type="ECO:0000256" key="1">
    <source>
        <dbReference type="ARBA" id="ARBA00004236"/>
    </source>
</evidence>
<keyword evidence="6" id="KW-0325">Glycoprotein</keyword>
<accession>M8BZP0</accession>
<comment type="subcellular location">
    <subcellularLocation>
        <location evidence="1">Cell membrane</location>
    </subcellularLocation>
</comment>
<dbReference type="InterPro" id="IPR032675">
    <property type="entry name" value="LRR_dom_sf"/>
</dbReference>
<evidence type="ECO:0000256" key="3">
    <source>
        <dbReference type="ARBA" id="ARBA00022614"/>
    </source>
</evidence>
<name>M8BZP0_AEGTA</name>
<reference evidence="7" key="1">
    <citation type="submission" date="2015-06" db="UniProtKB">
        <authorList>
            <consortium name="EnsemblPlants"/>
        </authorList>
    </citation>
    <scope>IDENTIFICATION</scope>
</reference>
<dbReference type="Pfam" id="PF13855">
    <property type="entry name" value="LRR_8"/>
    <property type="match status" value="2"/>
</dbReference>
<proteinExistence type="predicted"/>
<dbReference type="PANTHER" id="PTHR48065">
    <property type="entry name" value="OS10G0469600 PROTEIN"/>
    <property type="match status" value="1"/>
</dbReference>
<keyword evidence="2" id="KW-1003">Cell membrane</keyword>
<dbReference type="Pfam" id="PF00560">
    <property type="entry name" value="LRR_1"/>
    <property type="match status" value="5"/>
</dbReference>
<dbReference type="InterPro" id="IPR001611">
    <property type="entry name" value="Leu-rich_rpt"/>
</dbReference>
<keyword evidence="5" id="KW-0677">Repeat</keyword>
<dbReference type="SUPFAM" id="SSF52058">
    <property type="entry name" value="L domain-like"/>
    <property type="match status" value="1"/>
</dbReference>
<dbReference type="EnsemblPlants" id="EMT27439">
    <property type="protein sequence ID" value="EMT27439"/>
    <property type="gene ID" value="F775_01945"/>
</dbReference>
<evidence type="ECO:0000256" key="4">
    <source>
        <dbReference type="ARBA" id="ARBA00022729"/>
    </source>
</evidence>
<protein>
    <submittedName>
        <fullName evidence="7">Serine/threonine-protein kinase BRI1-like protein 2</fullName>
    </submittedName>
</protein>
<evidence type="ECO:0000256" key="2">
    <source>
        <dbReference type="ARBA" id="ARBA00022475"/>
    </source>
</evidence>
<dbReference type="SMART" id="SM00369">
    <property type="entry name" value="LRR_TYP"/>
    <property type="match status" value="4"/>
</dbReference>
<dbReference type="FunFam" id="3.80.10.10:FF:000041">
    <property type="entry name" value="LRR receptor-like serine/threonine-protein kinase ERECTA"/>
    <property type="match status" value="2"/>
</dbReference>
<organism evidence="7">
    <name type="scientific">Aegilops tauschii</name>
    <name type="common">Tausch's goatgrass</name>
    <name type="synonym">Aegilops squarrosa</name>
    <dbReference type="NCBI Taxonomy" id="37682"/>
    <lineage>
        <taxon>Eukaryota</taxon>
        <taxon>Viridiplantae</taxon>
        <taxon>Streptophyta</taxon>
        <taxon>Embryophyta</taxon>
        <taxon>Tracheophyta</taxon>
        <taxon>Spermatophyta</taxon>
        <taxon>Magnoliopsida</taxon>
        <taxon>Liliopsida</taxon>
        <taxon>Poales</taxon>
        <taxon>Poaceae</taxon>
        <taxon>BOP clade</taxon>
        <taxon>Pooideae</taxon>
        <taxon>Triticodae</taxon>
        <taxon>Triticeae</taxon>
        <taxon>Triticinae</taxon>
        <taxon>Aegilops</taxon>
    </lineage>
</organism>
<dbReference type="Gene3D" id="3.80.10.10">
    <property type="entry name" value="Ribonuclease Inhibitor"/>
    <property type="match status" value="1"/>
</dbReference>
<keyword evidence="2" id="KW-0472">Membrane</keyword>
<evidence type="ECO:0000256" key="5">
    <source>
        <dbReference type="ARBA" id="ARBA00022737"/>
    </source>
</evidence>
<dbReference type="AlphaFoldDB" id="M8BZP0"/>
<sequence length="462" mass="50884">MARSAYVSLLRATIALLLLLALAFQVNFPYQQAWVLNSSRFVLLTITFLGVFPSVIETCRDLVILDLGNNKFFGDIPSWVGTSVPLLTVLSLPSNNFSGVVPPELSQHSNLQVLDLSSNSFSGEILTAMPDHNCSLESFHIAGNGFTGAFPPLLQGCNSLATLDIGNNRFFGGIPAWIGSQLPSLKILRLRSNNFTGQIPPELSRLSELQLLDMANNSLTGSIPASFHNLNSMRHNLPQLVQPRDSAPLKIMPNGRPRVDQFPERVNISWKGREQTFQKSIGLITGIDLSCNRLTENIPEELTYLEALRFLNLSRNDLSGSIPERIGRLELLEFLDLSWNELSGGIPLSISNLPALGVLNLSNNHLQGLIPTGNQLQTLADPSIYGNNLGLCGFPLSPCEPRLGEGTEDHTKLVDLGLCYSVILGVVSGFWLWFGALFFLEQWRFCFLRSVDGLWVKIGVTR</sequence>